<protein>
    <recommendedName>
        <fullName evidence="4">N-acetylglucosaminyl deacetylase, LmbE family</fullName>
    </recommendedName>
</protein>
<dbReference type="SUPFAM" id="SSF102588">
    <property type="entry name" value="LmbE-like"/>
    <property type="match status" value="1"/>
</dbReference>
<sequence>MRVTRRNKILLSVLACLLVLPAVTVFGLNRYVNDTSVPLTDSLFPESAPKRLLAIFAHPDDEITVAGSLRRMSEEADAEITIAYLTRGEAADVPKTSLADLAERRTIEADNAGKVLGADNVELFDFRDSGLPAADAAKAQETVSALIDEYRPSVVISFDDRVGFYGHPDHAQVGVWVKTVLNTRRHAPDFPVKHFYQATLPESMISVAKELSPTFRDMYPTDPAQGLPEPTVAMTIDSVASEKRAALDAHVSQVTVLQAVQPGYDKLPSWIYFRILSREYFTQVF</sequence>
<proteinExistence type="predicted"/>
<dbReference type="InterPro" id="IPR024078">
    <property type="entry name" value="LmbE-like_dom_sf"/>
</dbReference>
<dbReference type="EMBL" id="BONG01000046">
    <property type="protein sequence ID" value="GIF92483.1"/>
    <property type="molecule type" value="Genomic_DNA"/>
</dbReference>
<name>A0A8J3K407_9ACTN</name>
<dbReference type="GO" id="GO:0016811">
    <property type="term" value="F:hydrolase activity, acting on carbon-nitrogen (but not peptide) bonds, in linear amides"/>
    <property type="evidence" value="ECO:0007669"/>
    <property type="project" value="TreeGrafter"/>
</dbReference>
<comment type="caution">
    <text evidence="2">The sequence shown here is derived from an EMBL/GenBank/DDBJ whole genome shotgun (WGS) entry which is preliminary data.</text>
</comment>
<dbReference type="AlphaFoldDB" id="A0A8J3K407"/>
<dbReference type="GO" id="GO:0016137">
    <property type="term" value="P:glycoside metabolic process"/>
    <property type="evidence" value="ECO:0007669"/>
    <property type="project" value="UniProtKB-ARBA"/>
</dbReference>
<organism evidence="2 3">
    <name type="scientific">Catellatospora chokoriensis</name>
    <dbReference type="NCBI Taxonomy" id="310353"/>
    <lineage>
        <taxon>Bacteria</taxon>
        <taxon>Bacillati</taxon>
        <taxon>Actinomycetota</taxon>
        <taxon>Actinomycetes</taxon>
        <taxon>Micromonosporales</taxon>
        <taxon>Micromonosporaceae</taxon>
        <taxon>Catellatospora</taxon>
    </lineage>
</organism>
<keyword evidence="3" id="KW-1185">Reference proteome</keyword>
<evidence type="ECO:0000313" key="3">
    <source>
        <dbReference type="Proteomes" id="UP000619293"/>
    </source>
</evidence>
<reference evidence="2 3" key="1">
    <citation type="submission" date="2021-01" db="EMBL/GenBank/DDBJ databases">
        <title>Whole genome shotgun sequence of Catellatospora chokoriensis NBRC 107358.</title>
        <authorList>
            <person name="Komaki H."/>
            <person name="Tamura T."/>
        </authorList>
    </citation>
    <scope>NUCLEOTIDE SEQUENCE [LARGE SCALE GENOMIC DNA]</scope>
    <source>
        <strain evidence="2 3">NBRC 107358</strain>
    </source>
</reference>
<evidence type="ECO:0008006" key="4">
    <source>
        <dbReference type="Google" id="ProtNLM"/>
    </source>
</evidence>
<evidence type="ECO:0000256" key="1">
    <source>
        <dbReference type="ARBA" id="ARBA00022833"/>
    </source>
</evidence>
<dbReference type="RefSeq" id="WP_191838553.1">
    <property type="nucleotide sequence ID" value="NZ_BAAALB010000005.1"/>
</dbReference>
<gene>
    <name evidence="2" type="ORF">Cch02nite_59270</name>
</gene>
<accession>A0A8J3K407</accession>
<dbReference type="PANTHER" id="PTHR12993">
    <property type="entry name" value="N-ACETYLGLUCOSAMINYL-PHOSPHATIDYLINOSITOL DE-N-ACETYLASE-RELATED"/>
    <property type="match status" value="1"/>
</dbReference>
<keyword evidence="1" id="KW-0862">Zinc</keyword>
<dbReference type="Gene3D" id="3.40.50.10320">
    <property type="entry name" value="LmbE-like"/>
    <property type="match status" value="1"/>
</dbReference>
<dbReference type="InterPro" id="IPR003737">
    <property type="entry name" value="GlcNAc_PI_deacetylase-related"/>
</dbReference>
<dbReference type="Proteomes" id="UP000619293">
    <property type="component" value="Unassembled WGS sequence"/>
</dbReference>
<evidence type="ECO:0000313" key="2">
    <source>
        <dbReference type="EMBL" id="GIF92483.1"/>
    </source>
</evidence>
<dbReference type="Pfam" id="PF02585">
    <property type="entry name" value="PIG-L"/>
    <property type="match status" value="1"/>
</dbReference>
<dbReference type="PANTHER" id="PTHR12993:SF11">
    <property type="entry name" value="N-ACETYLGLUCOSAMINYL-PHOSPHATIDYLINOSITOL DE-N-ACETYLASE"/>
    <property type="match status" value="1"/>
</dbReference>